<dbReference type="RefSeq" id="WP_344654234.1">
    <property type="nucleotide sequence ID" value="NZ_BAAAGX010000043.1"/>
</dbReference>
<dbReference type="EMBL" id="BAAAGX010000043">
    <property type="protein sequence ID" value="GAA0280560.1"/>
    <property type="molecule type" value="Genomic_DNA"/>
</dbReference>
<dbReference type="Proteomes" id="UP001500967">
    <property type="component" value="Unassembled WGS sequence"/>
</dbReference>
<sequence>MTLPGAASVALAPVLSGPTRSVTVTASLSRALYLATGDPRVPALCVAADAVRVPCAVLLGPGVPVPARPVGSPARIGDGRVEFGDHAVTVTRWWRPPRPRVRLSAVDARQRALSAHTGADAVYTLADRVLADGDADRAVTELLGRGEGLTPLGDDILSGTLVTLLAGGHPTGQLIASTVSAQLAARPGATTAVSAALLTHAARGECIPELAAVLTDPLESLDSAVEALLGVGHSSGSGLLYGVRKGLDVLTGPKGLVK</sequence>
<reference evidence="1 2" key="1">
    <citation type="journal article" date="2019" name="Int. J. Syst. Evol. Microbiol.">
        <title>The Global Catalogue of Microorganisms (GCM) 10K type strain sequencing project: providing services to taxonomists for standard genome sequencing and annotation.</title>
        <authorList>
            <consortium name="The Broad Institute Genomics Platform"/>
            <consortium name="The Broad Institute Genome Sequencing Center for Infectious Disease"/>
            <person name="Wu L."/>
            <person name="Ma J."/>
        </authorList>
    </citation>
    <scope>NUCLEOTIDE SEQUENCE [LARGE SCALE GENOMIC DNA]</scope>
    <source>
        <strain evidence="1 2">JCM 10425</strain>
    </source>
</reference>
<dbReference type="Pfam" id="PF11392">
    <property type="entry name" value="AllH"/>
    <property type="match status" value="1"/>
</dbReference>
<keyword evidence="2" id="KW-1185">Reference proteome</keyword>
<gene>
    <name evidence="1" type="ORF">GCM10009539_80590</name>
</gene>
<comment type="caution">
    <text evidence="1">The sequence shown here is derived from an EMBL/GenBank/DDBJ whole genome shotgun (WGS) entry which is preliminary data.</text>
</comment>
<evidence type="ECO:0000313" key="1">
    <source>
        <dbReference type="EMBL" id="GAA0280560.1"/>
    </source>
</evidence>
<name>A0ABN0V8L7_9ACTN</name>
<protein>
    <recommendedName>
        <fullName evidence="3">DUF2877 domain-containing protein</fullName>
    </recommendedName>
</protein>
<proteinExistence type="predicted"/>
<evidence type="ECO:0000313" key="2">
    <source>
        <dbReference type="Proteomes" id="UP001500967"/>
    </source>
</evidence>
<evidence type="ECO:0008006" key="3">
    <source>
        <dbReference type="Google" id="ProtNLM"/>
    </source>
</evidence>
<organism evidence="1 2">
    <name type="scientific">Cryptosporangium japonicum</name>
    <dbReference type="NCBI Taxonomy" id="80872"/>
    <lineage>
        <taxon>Bacteria</taxon>
        <taxon>Bacillati</taxon>
        <taxon>Actinomycetota</taxon>
        <taxon>Actinomycetes</taxon>
        <taxon>Cryptosporangiales</taxon>
        <taxon>Cryptosporangiaceae</taxon>
        <taxon>Cryptosporangium</taxon>
    </lineage>
</organism>
<accession>A0ABN0V8L7</accession>
<dbReference type="InterPro" id="IPR021530">
    <property type="entry name" value="AllH-like"/>
</dbReference>